<feature type="transmembrane region" description="Helical" evidence="6">
    <location>
        <begin position="351"/>
        <end position="369"/>
    </location>
</feature>
<sequence>MAHLESTVQDSSSVETFDLAGDLDLEAQLTLTEKSSEPTRITSAHEPHTLSADDPQNPKNWSSTRRITINLILNIWVCALTYSSTAYVASIPTLMRRYNMSQEVAILGVTLTVLGFAAGPLLFGPASELYGRQAVYRLCGLLFSAFGFGAAFAPNAASLLIFRFLVGFFGSASINNVPASIGDLTSPLERGRYTIAYGLFAFGGPSLGPLASEFIQEYTDFRWNLLVMAMFSAVFSILVALVPETHGPTLLKWRIAKEGKAPPPLHFTKIMAVFKIALSRPIIYLFTEPVVTLISLYLSVLYGILYGFFEAFSVVYLDIRGFRNTSFGLTYIALGTGFCVASIVFGTLGQALFSCGMLLIFCGFVPYLIDCYQMTAASALAAGMASRALVGSVFPLFTLQMYHTLGVQGSTSLLGGIACLLAPLPFIFRVYGRSMRERSKYTAINN</sequence>
<feature type="transmembrane region" description="Helical" evidence="6">
    <location>
        <begin position="223"/>
        <end position="243"/>
    </location>
</feature>
<evidence type="ECO:0000313" key="8">
    <source>
        <dbReference type="EMBL" id="KAF7361418.1"/>
    </source>
</evidence>
<feature type="transmembrane region" description="Helical" evidence="6">
    <location>
        <begin position="293"/>
        <end position="317"/>
    </location>
</feature>
<dbReference type="OrthoDB" id="6770063at2759"/>
<protein>
    <submittedName>
        <fullName evidence="8">MFS transporter</fullName>
    </submittedName>
</protein>
<reference evidence="8" key="1">
    <citation type="submission" date="2020-05" db="EMBL/GenBank/DDBJ databases">
        <title>Mycena genomes resolve the evolution of fungal bioluminescence.</title>
        <authorList>
            <person name="Tsai I.J."/>
        </authorList>
    </citation>
    <scope>NUCLEOTIDE SEQUENCE</scope>
    <source>
        <strain evidence="8">160909Yilan</strain>
    </source>
</reference>
<keyword evidence="3 6" id="KW-1133">Transmembrane helix</keyword>
<name>A0A8H6YK90_9AGAR</name>
<gene>
    <name evidence="8" type="ORF">MSAN_01174900</name>
</gene>
<evidence type="ECO:0000256" key="1">
    <source>
        <dbReference type="ARBA" id="ARBA00004141"/>
    </source>
</evidence>
<evidence type="ECO:0000259" key="7">
    <source>
        <dbReference type="PROSITE" id="PS50850"/>
    </source>
</evidence>
<dbReference type="InterPro" id="IPR036259">
    <property type="entry name" value="MFS_trans_sf"/>
</dbReference>
<keyword evidence="4 6" id="KW-0472">Membrane</keyword>
<feature type="domain" description="Major facilitator superfamily (MFS) profile" evidence="7">
    <location>
        <begin position="67"/>
        <end position="446"/>
    </location>
</feature>
<dbReference type="Pfam" id="PF07690">
    <property type="entry name" value="MFS_1"/>
    <property type="match status" value="1"/>
</dbReference>
<dbReference type="Proteomes" id="UP000623467">
    <property type="component" value="Unassembled WGS sequence"/>
</dbReference>
<feature type="transmembrane region" description="Helical" evidence="6">
    <location>
        <begin position="193"/>
        <end position="211"/>
    </location>
</feature>
<comment type="caution">
    <text evidence="8">The sequence shown here is derived from an EMBL/GenBank/DDBJ whole genome shotgun (WGS) entry which is preliminary data.</text>
</comment>
<evidence type="ECO:0000256" key="3">
    <source>
        <dbReference type="ARBA" id="ARBA00022989"/>
    </source>
</evidence>
<feature type="transmembrane region" description="Helical" evidence="6">
    <location>
        <begin position="329"/>
        <end position="345"/>
    </location>
</feature>
<dbReference type="GO" id="GO:0005886">
    <property type="term" value="C:plasma membrane"/>
    <property type="evidence" value="ECO:0007669"/>
    <property type="project" value="TreeGrafter"/>
</dbReference>
<proteinExistence type="predicted"/>
<dbReference type="InterPro" id="IPR011701">
    <property type="entry name" value="MFS"/>
</dbReference>
<evidence type="ECO:0000313" key="9">
    <source>
        <dbReference type="Proteomes" id="UP000623467"/>
    </source>
</evidence>
<feature type="transmembrane region" description="Helical" evidence="6">
    <location>
        <begin position="71"/>
        <end position="92"/>
    </location>
</feature>
<keyword evidence="9" id="KW-1185">Reference proteome</keyword>
<evidence type="ECO:0000256" key="5">
    <source>
        <dbReference type="SAM" id="MobiDB-lite"/>
    </source>
</evidence>
<feature type="transmembrane region" description="Helical" evidence="6">
    <location>
        <begin position="104"/>
        <end position="123"/>
    </location>
</feature>
<dbReference type="InterPro" id="IPR020846">
    <property type="entry name" value="MFS_dom"/>
</dbReference>
<accession>A0A8H6YK90</accession>
<keyword evidence="2 6" id="KW-0812">Transmembrane</keyword>
<dbReference type="PROSITE" id="PS50850">
    <property type="entry name" value="MFS"/>
    <property type="match status" value="1"/>
</dbReference>
<dbReference type="GO" id="GO:0022857">
    <property type="term" value="F:transmembrane transporter activity"/>
    <property type="evidence" value="ECO:0007669"/>
    <property type="project" value="InterPro"/>
</dbReference>
<organism evidence="8 9">
    <name type="scientific">Mycena sanguinolenta</name>
    <dbReference type="NCBI Taxonomy" id="230812"/>
    <lineage>
        <taxon>Eukaryota</taxon>
        <taxon>Fungi</taxon>
        <taxon>Dikarya</taxon>
        <taxon>Basidiomycota</taxon>
        <taxon>Agaricomycotina</taxon>
        <taxon>Agaricomycetes</taxon>
        <taxon>Agaricomycetidae</taxon>
        <taxon>Agaricales</taxon>
        <taxon>Marasmiineae</taxon>
        <taxon>Mycenaceae</taxon>
        <taxon>Mycena</taxon>
    </lineage>
</organism>
<feature type="transmembrane region" description="Helical" evidence="6">
    <location>
        <begin position="409"/>
        <end position="431"/>
    </location>
</feature>
<dbReference type="AlphaFoldDB" id="A0A8H6YK90"/>
<dbReference type="PANTHER" id="PTHR23502:SF184">
    <property type="entry name" value="MAJOR FACILITATOR SUPERFAMILY (MFS) PROFILE DOMAIN-CONTAINING PROTEIN"/>
    <property type="match status" value="1"/>
</dbReference>
<feature type="transmembrane region" description="Helical" evidence="6">
    <location>
        <begin position="135"/>
        <end position="154"/>
    </location>
</feature>
<dbReference type="SUPFAM" id="SSF103473">
    <property type="entry name" value="MFS general substrate transporter"/>
    <property type="match status" value="1"/>
</dbReference>
<dbReference type="EMBL" id="JACAZH010000008">
    <property type="protein sequence ID" value="KAF7361418.1"/>
    <property type="molecule type" value="Genomic_DNA"/>
</dbReference>
<dbReference type="PANTHER" id="PTHR23502">
    <property type="entry name" value="MAJOR FACILITATOR SUPERFAMILY"/>
    <property type="match status" value="1"/>
</dbReference>
<evidence type="ECO:0000256" key="6">
    <source>
        <dbReference type="SAM" id="Phobius"/>
    </source>
</evidence>
<evidence type="ECO:0000256" key="2">
    <source>
        <dbReference type="ARBA" id="ARBA00022692"/>
    </source>
</evidence>
<dbReference type="Gene3D" id="1.20.1250.20">
    <property type="entry name" value="MFS general substrate transporter like domains"/>
    <property type="match status" value="1"/>
</dbReference>
<feature type="transmembrane region" description="Helical" evidence="6">
    <location>
        <begin position="376"/>
        <end position="397"/>
    </location>
</feature>
<feature type="region of interest" description="Disordered" evidence="5">
    <location>
        <begin position="34"/>
        <end position="60"/>
    </location>
</feature>
<evidence type="ECO:0000256" key="4">
    <source>
        <dbReference type="ARBA" id="ARBA00023136"/>
    </source>
</evidence>
<comment type="subcellular location">
    <subcellularLocation>
        <location evidence="1">Membrane</location>
        <topology evidence="1">Multi-pass membrane protein</topology>
    </subcellularLocation>
</comment>